<comment type="caution">
    <text evidence="1">The sequence shown here is derived from an EMBL/GenBank/DDBJ whole genome shotgun (WGS) entry which is preliminary data.</text>
</comment>
<protein>
    <submittedName>
        <fullName evidence="1">Uncharacterized protein</fullName>
    </submittedName>
</protein>
<accession>A0ACC1IB59</accession>
<organism evidence="1 2">
    <name type="scientific">Kickxella alabastrina</name>
    <dbReference type="NCBI Taxonomy" id="61397"/>
    <lineage>
        <taxon>Eukaryota</taxon>
        <taxon>Fungi</taxon>
        <taxon>Fungi incertae sedis</taxon>
        <taxon>Zoopagomycota</taxon>
        <taxon>Kickxellomycotina</taxon>
        <taxon>Kickxellomycetes</taxon>
        <taxon>Kickxellales</taxon>
        <taxon>Kickxellaceae</taxon>
        <taxon>Kickxella</taxon>
    </lineage>
</organism>
<dbReference type="EMBL" id="JANBPG010001130">
    <property type="protein sequence ID" value="KAJ1891610.1"/>
    <property type="molecule type" value="Genomic_DNA"/>
</dbReference>
<keyword evidence="2" id="KW-1185">Reference proteome</keyword>
<evidence type="ECO:0000313" key="2">
    <source>
        <dbReference type="Proteomes" id="UP001150581"/>
    </source>
</evidence>
<name>A0ACC1IB59_9FUNG</name>
<proteinExistence type="predicted"/>
<gene>
    <name evidence="1" type="ORF">LPJ66_006823</name>
</gene>
<sequence length="336" mass="37323">MGLSKALYRRRVLVILVLAVFALFLLFRRSEPVTAVDNQPVHMEAAKKMQVVNLNEMPLRDGFIKDPTEYFVQSMLRDNHVVIFSKPGCPHCRAAKALLQRYRDQRGLRYIVIEMSSEKDLQGIRQALKSLYQRTTFPSVFIDVQCVGGNEELQQLEGSGQLAQMLTDKGLLTALLADRPANAAAAPEAAAKDEVKVVEPVKEPVKTPANEPANQTTQQEEQVQKPAPSAAERKVRMLIKKHRVMVFSKTYCPYSRRAKQLLSQYHDGRGLEFTVLEADLEADPMEIKAALGAVSGHFTFPNVFVDGKSIGGSDDLAAIHANGELALLLKEKSLIV</sequence>
<evidence type="ECO:0000313" key="1">
    <source>
        <dbReference type="EMBL" id="KAJ1891610.1"/>
    </source>
</evidence>
<reference evidence="1" key="1">
    <citation type="submission" date="2022-07" db="EMBL/GenBank/DDBJ databases">
        <title>Phylogenomic reconstructions and comparative analyses of Kickxellomycotina fungi.</title>
        <authorList>
            <person name="Reynolds N.K."/>
            <person name="Stajich J.E."/>
            <person name="Barry K."/>
            <person name="Grigoriev I.V."/>
            <person name="Crous P."/>
            <person name="Smith M.E."/>
        </authorList>
    </citation>
    <scope>NUCLEOTIDE SEQUENCE</scope>
    <source>
        <strain evidence="1">Benny 63K</strain>
    </source>
</reference>
<dbReference type="Proteomes" id="UP001150581">
    <property type="component" value="Unassembled WGS sequence"/>
</dbReference>